<dbReference type="PROSITE" id="PS00478">
    <property type="entry name" value="LIM_DOMAIN_1"/>
    <property type="match status" value="1"/>
</dbReference>
<dbReference type="PANTHER" id="PTHR24214:SF38">
    <property type="entry name" value="PDZ AND LIM DOMAIN PROTEIN ZASP-RELATED"/>
    <property type="match status" value="1"/>
</dbReference>
<dbReference type="InterPro" id="IPR050604">
    <property type="entry name" value="PDZ-LIM_domain"/>
</dbReference>
<dbReference type="InterPro" id="IPR031847">
    <property type="entry name" value="PDLI1-4/Zasp-like_mid"/>
</dbReference>
<reference evidence="10 11" key="1">
    <citation type="submission" date="2024-02" db="EMBL/GenBank/DDBJ databases">
        <title>Chromosome-scale genome assembly of the rough periwinkle Littorina saxatilis.</title>
        <authorList>
            <person name="De Jode A."/>
            <person name="Faria R."/>
            <person name="Formenti G."/>
            <person name="Sims Y."/>
            <person name="Smith T.P."/>
            <person name="Tracey A."/>
            <person name="Wood J.M.D."/>
            <person name="Zagrodzka Z.B."/>
            <person name="Johannesson K."/>
            <person name="Butlin R.K."/>
            <person name="Leder E.H."/>
        </authorList>
    </citation>
    <scope>NUCLEOTIDE SEQUENCE [LARGE SCALE GENOMIC DNA]</scope>
    <source>
        <strain evidence="10">Snail1</strain>
        <tissue evidence="10">Muscle</tissue>
    </source>
</reference>
<dbReference type="GO" id="GO:0030036">
    <property type="term" value="P:actin cytoskeleton organization"/>
    <property type="evidence" value="ECO:0007669"/>
    <property type="project" value="TreeGrafter"/>
</dbReference>
<evidence type="ECO:0000256" key="2">
    <source>
        <dbReference type="ARBA" id="ARBA00022490"/>
    </source>
</evidence>
<evidence type="ECO:0008006" key="12">
    <source>
        <dbReference type="Google" id="ProtNLM"/>
    </source>
</evidence>
<dbReference type="SUPFAM" id="SSF50156">
    <property type="entry name" value="PDZ domain-like"/>
    <property type="match status" value="1"/>
</dbReference>
<dbReference type="EMBL" id="JBAMIC010000002">
    <property type="protein sequence ID" value="KAK7111580.1"/>
    <property type="molecule type" value="Genomic_DNA"/>
</dbReference>
<dbReference type="Pfam" id="PF00412">
    <property type="entry name" value="LIM"/>
    <property type="match status" value="1"/>
</dbReference>
<keyword evidence="5 6" id="KW-0440">LIM domain</keyword>
<feature type="region of interest" description="Disordered" evidence="7">
    <location>
        <begin position="215"/>
        <end position="266"/>
    </location>
</feature>
<organism evidence="10 11">
    <name type="scientific">Littorina saxatilis</name>
    <dbReference type="NCBI Taxonomy" id="31220"/>
    <lineage>
        <taxon>Eukaryota</taxon>
        <taxon>Metazoa</taxon>
        <taxon>Spiralia</taxon>
        <taxon>Lophotrochozoa</taxon>
        <taxon>Mollusca</taxon>
        <taxon>Gastropoda</taxon>
        <taxon>Caenogastropoda</taxon>
        <taxon>Littorinimorpha</taxon>
        <taxon>Littorinoidea</taxon>
        <taxon>Littorinidae</taxon>
        <taxon>Littorina</taxon>
    </lineage>
</organism>
<dbReference type="InterPro" id="IPR001478">
    <property type="entry name" value="PDZ"/>
</dbReference>
<protein>
    <recommendedName>
        <fullName evidence="12">PDZ and LIM domain protein 3</fullName>
    </recommendedName>
</protein>
<evidence type="ECO:0000256" key="4">
    <source>
        <dbReference type="ARBA" id="ARBA00022833"/>
    </source>
</evidence>
<dbReference type="GO" id="GO:0061061">
    <property type="term" value="P:muscle structure development"/>
    <property type="evidence" value="ECO:0007669"/>
    <property type="project" value="TreeGrafter"/>
</dbReference>
<keyword evidence="3 6" id="KW-0479">Metal-binding</keyword>
<dbReference type="SMART" id="SM00228">
    <property type="entry name" value="PDZ"/>
    <property type="match status" value="1"/>
</dbReference>
<dbReference type="Pfam" id="PF15936">
    <property type="entry name" value="DUF4749"/>
    <property type="match status" value="1"/>
</dbReference>
<dbReference type="FunFam" id="2.30.42.10:FF:000055">
    <property type="entry name" value="PDZ and LIM domain protein 3"/>
    <property type="match status" value="1"/>
</dbReference>
<dbReference type="GO" id="GO:0030018">
    <property type="term" value="C:Z disc"/>
    <property type="evidence" value="ECO:0007669"/>
    <property type="project" value="TreeGrafter"/>
</dbReference>
<feature type="compositionally biased region" description="Low complexity" evidence="7">
    <location>
        <begin position="216"/>
        <end position="230"/>
    </location>
</feature>
<dbReference type="SUPFAM" id="SSF57716">
    <property type="entry name" value="Glucocorticoid receptor-like (DNA-binding domain)"/>
    <property type="match status" value="1"/>
</dbReference>
<dbReference type="Pfam" id="PF00595">
    <property type="entry name" value="PDZ"/>
    <property type="match status" value="1"/>
</dbReference>
<dbReference type="InterPro" id="IPR006643">
    <property type="entry name" value="Zasp-like_motif"/>
</dbReference>
<comment type="subcellular location">
    <subcellularLocation>
        <location evidence="1">Cytoplasm</location>
    </subcellularLocation>
</comment>
<gene>
    <name evidence="10" type="ORF">V1264_011189</name>
</gene>
<evidence type="ECO:0000256" key="3">
    <source>
        <dbReference type="ARBA" id="ARBA00022723"/>
    </source>
</evidence>
<dbReference type="GO" id="GO:0007507">
    <property type="term" value="P:heart development"/>
    <property type="evidence" value="ECO:0007669"/>
    <property type="project" value="TreeGrafter"/>
</dbReference>
<dbReference type="SMART" id="SM00132">
    <property type="entry name" value="LIM"/>
    <property type="match status" value="1"/>
</dbReference>
<dbReference type="InterPro" id="IPR001781">
    <property type="entry name" value="Znf_LIM"/>
</dbReference>
<keyword evidence="11" id="KW-1185">Reference proteome</keyword>
<keyword evidence="4 6" id="KW-0862">Zinc</keyword>
<dbReference type="GO" id="GO:0046872">
    <property type="term" value="F:metal ion binding"/>
    <property type="evidence" value="ECO:0007669"/>
    <property type="project" value="UniProtKB-KW"/>
</dbReference>
<dbReference type="Gene3D" id="2.10.110.10">
    <property type="entry name" value="Cysteine Rich Protein"/>
    <property type="match status" value="1"/>
</dbReference>
<dbReference type="CDD" id="cd23068">
    <property type="entry name" value="PDZ_ZASP52-like"/>
    <property type="match status" value="1"/>
</dbReference>
<evidence type="ECO:0000259" key="8">
    <source>
        <dbReference type="PROSITE" id="PS50023"/>
    </source>
</evidence>
<dbReference type="Gene3D" id="2.30.42.10">
    <property type="match status" value="1"/>
</dbReference>
<accession>A0AAN9BXS1</accession>
<dbReference type="PANTHER" id="PTHR24214">
    <property type="entry name" value="PDZ AND LIM DOMAIN PROTEIN ZASP"/>
    <property type="match status" value="1"/>
</dbReference>
<dbReference type="GO" id="GO:0001725">
    <property type="term" value="C:stress fiber"/>
    <property type="evidence" value="ECO:0007669"/>
    <property type="project" value="TreeGrafter"/>
</dbReference>
<dbReference type="GO" id="GO:0051371">
    <property type="term" value="F:muscle alpha-actinin binding"/>
    <property type="evidence" value="ECO:0007669"/>
    <property type="project" value="TreeGrafter"/>
</dbReference>
<evidence type="ECO:0000313" key="10">
    <source>
        <dbReference type="EMBL" id="KAK7111580.1"/>
    </source>
</evidence>
<evidence type="ECO:0000256" key="6">
    <source>
        <dbReference type="PROSITE-ProRule" id="PRU00125"/>
    </source>
</evidence>
<dbReference type="GO" id="GO:0005912">
    <property type="term" value="C:adherens junction"/>
    <property type="evidence" value="ECO:0007669"/>
    <property type="project" value="TreeGrafter"/>
</dbReference>
<dbReference type="GO" id="GO:0031941">
    <property type="term" value="C:filamentous actin"/>
    <property type="evidence" value="ECO:0007669"/>
    <property type="project" value="TreeGrafter"/>
</dbReference>
<comment type="caution">
    <text evidence="10">The sequence shown here is derived from an EMBL/GenBank/DDBJ whole genome shotgun (WGS) entry which is preliminary data.</text>
</comment>
<feature type="domain" description="LIM zinc-binding" evidence="8">
    <location>
        <begin position="266"/>
        <end position="325"/>
    </location>
</feature>
<dbReference type="SMART" id="SM00735">
    <property type="entry name" value="ZM"/>
    <property type="match status" value="1"/>
</dbReference>
<evidence type="ECO:0000256" key="7">
    <source>
        <dbReference type="SAM" id="MobiDB-lite"/>
    </source>
</evidence>
<evidence type="ECO:0000256" key="5">
    <source>
        <dbReference type="ARBA" id="ARBA00023038"/>
    </source>
</evidence>
<dbReference type="Proteomes" id="UP001374579">
    <property type="component" value="Unassembled WGS sequence"/>
</dbReference>
<proteinExistence type="predicted"/>
<keyword evidence="2" id="KW-0963">Cytoplasm</keyword>
<evidence type="ECO:0000256" key="1">
    <source>
        <dbReference type="ARBA" id="ARBA00004496"/>
    </source>
</evidence>
<feature type="compositionally biased region" description="Low complexity" evidence="7">
    <location>
        <begin position="250"/>
        <end position="264"/>
    </location>
</feature>
<name>A0AAN9BXS1_9CAEN</name>
<dbReference type="PROSITE" id="PS50023">
    <property type="entry name" value="LIM_DOMAIN_2"/>
    <property type="match status" value="1"/>
</dbReference>
<evidence type="ECO:0000259" key="9">
    <source>
        <dbReference type="PROSITE" id="PS50106"/>
    </source>
</evidence>
<dbReference type="GO" id="GO:0003779">
    <property type="term" value="F:actin binding"/>
    <property type="evidence" value="ECO:0007669"/>
    <property type="project" value="TreeGrafter"/>
</dbReference>
<dbReference type="InterPro" id="IPR036034">
    <property type="entry name" value="PDZ_sf"/>
</dbReference>
<sequence>MSNVEYQAEKYMVQLRRPNTATPWGFRLQGGVDFSTPLSVQVVQPNSVSEQCGLKSGDAILSINGVNTDQLSHEQAKQEIVRAGCEIDFLVQRGAVKIWKPNVTPLSELRPQELNTIKSATGDELTPVQKTSLAINAPQEPCRIGSTHNRSAQPFGGQKQAVPNVVHAQYNTPMGLYSADNIASTYSSQTAGIQKEMANMDLGYNEVGERMSGTYQQLPEQPGQPGQPQQSARFDDSQAPGGAGFRSVSAPAAKPPGQQKPQQPSMRCGGCDMLATGVIVKANGVPYHMGCFKCESCSMNLKQKGYFVIEGKLYCETHAKRKAQPPGADMVAVPVYR</sequence>
<dbReference type="AlphaFoldDB" id="A0AAN9BXS1"/>
<feature type="domain" description="PDZ" evidence="9">
    <location>
        <begin position="12"/>
        <end position="95"/>
    </location>
</feature>
<evidence type="ECO:0000313" key="11">
    <source>
        <dbReference type="Proteomes" id="UP001374579"/>
    </source>
</evidence>
<dbReference type="PROSITE" id="PS50106">
    <property type="entry name" value="PDZ"/>
    <property type="match status" value="1"/>
</dbReference>